<organism evidence="1 2">
    <name type="scientific">Cuscuta australis</name>
    <dbReference type="NCBI Taxonomy" id="267555"/>
    <lineage>
        <taxon>Eukaryota</taxon>
        <taxon>Viridiplantae</taxon>
        <taxon>Streptophyta</taxon>
        <taxon>Embryophyta</taxon>
        <taxon>Tracheophyta</taxon>
        <taxon>Spermatophyta</taxon>
        <taxon>Magnoliopsida</taxon>
        <taxon>eudicotyledons</taxon>
        <taxon>Gunneridae</taxon>
        <taxon>Pentapetalae</taxon>
        <taxon>asterids</taxon>
        <taxon>lamiids</taxon>
        <taxon>Solanales</taxon>
        <taxon>Convolvulaceae</taxon>
        <taxon>Cuscuteae</taxon>
        <taxon>Cuscuta</taxon>
        <taxon>Cuscuta subgen. Grammica</taxon>
        <taxon>Cuscuta sect. Cleistogrammica</taxon>
    </lineage>
</organism>
<reference evidence="1 2" key="1">
    <citation type="submission" date="2018-06" db="EMBL/GenBank/DDBJ databases">
        <title>The Genome of Cuscuta australis (Dodder) Provides Insight into the Evolution of Plant Parasitism.</title>
        <authorList>
            <person name="Liu H."/>
        </authorList>
    </citation>
    <scope>NUCLEOTIDE SEQUENCE [LARGE SCALE GENOMIC DNA]</scope>
    <source>
        <strain evidence="2">cv. Yunnan</strain>
        <tissue evidence="1">Vines</tissue>
    </source>
</reference>
<evidence type="ECO:0000313" key="2">
    <source>
        <dbReference type="Proteomes" id="UP000249390"/>
    </source>
</evidence>
<accession>A0A328E476</accession>
<proteinExistence type="predicted"/>
<evidence type="ECO:0008006" key="3">
    <source>
        <dbReference type="Google" id="ProtNLM"/>
    </source>
</evidence>
<dbReference type="AlphaFoldDB" id="A0A328E476"/>
<dbReference type="PANTHER" id="PTHR46328">
    <property type="entry name" value="FAR-RED IMPAIRED RESPONSIVE (FAR1) FAMILY PROTEIN-RELATED"/>
    <property type="match status" value="1"/>
</dbReference>
<evidence type="ECO:0000313" key="1">
    <source>
        <dbReference type="EMBL" id="RAL52246.1"/>
    </source>
</evidence>
<protein>
    <recommendedName>
        <fullName evidence="3">FAR1 domain-containing protein</fullName>
    </recommendedName>
</protein>
<name>A0A328E476_9ASTE</name>
<gene>
    <name evidence="1" type="ORF">DM860_016095</name>
</gene>
<comment type="caution">
    <text evidence="1">The sequence shown here is derived from an EMBL/GenBank/DDBJ whole genome shotgun (WGS) entry which is preliminary data.</text>
</comment>
<dbReference type="Proteomes" id="UP000249390">
    <property type="component" value="Unassembled WGS sequence"/>
</dbReference>
<dbReference type="EMBL" id="NQVE01000035">
    <property type="protein sequence ID" value="RAL52246.1"/>
    <property type="molecule type" value="Genomic_DNA"/>
</dbReference>
<keyword evidence="2" id="KW-1185">Reference proteome</keyword>
<sequence>MDLMCVEEPTPLLTSEMSTSDPLVGFCESFSTPRKVINEEHHENISKVGMSFATVDDFENFYNAYSSSNGFYTRKRSSIGDGYRRWVCRAAGFKDVAKKQVDISGKKKRKTSSSLYTKKICRES</sequence>